<dbReference type="PROSITE" id="PS51257">
    <property type="entry name" value="PROKAR_LIPOPROTEIN"/>
    <property type="match status" value="1"/>
</dbReference>
<proteinExistence type="predicted"/>
<evidence type="ECO:0000313" key="2">
    <source>
        <dbReference type="Proteomes" id="UP001327027"/>
    </source>
</evidence>
<comment type="caution">
    <text evidence="1">The sequence shown here is derived from an EMBL/GenBank/DDBJ whole genome shotgun (WGS) entry which is preliminary data.</text>
</comment>
<evidence type="ECO:0000313" key="1">
    <source>
        <dbReference type="EMBL" id="MEB3345061.1"/>
    </source>
</evidence>
<sequence>MKLLLNFGILIFAAISCKSDFNNNSKEYKLIQEEGIYVEVFDSINIDQNRYTKNNHIYKEKFEFVYSYEHFTKNNVKYLFAIDTLINDRRYAWKFVNADSIDDNTILKVKIKIKKGLQPMIEHIPNYNQTLVEYSYLKRKEPESFNSISGLIENEKNIWIHPPRDKYFRILELNPFPFIKEPYEIGNKWKWGLRIGDIWGDERWVKWKGVIENKYTYEIKGKNRINTVFGKLDSYIIEAEALSRIGKTQLTAFFHPEYGFLELLYTNIDGSKTRLKLEELIKHN</sequence>
<dbReference type="Proteomes" id="UP001327027">
    <property type="component" value="Unassembled WGS sequence"/>
</dbReference>
<gene>
    <name evidence="1" type="ORF">U6A24_06295</name>
</gene>
<dbReference type="EMBL" id="JAYKLX010000003">
    <property type="protein sequence ID" value="MEB3345061.1"/>
    <property type="molecule type" value="Genomic_DNA"/>
</dbReference>
<reference evidence="1 2" key="1">
    <citation type="journal article" date="2013" name="Int. J. Syst. Evol. Microbiol.">
        <title>Aquimarina gracilis sp. nov., isolated from the gut microflora of a mussel, Mytilus coruscus, and emended description of Aquimarina spongiae.</title>
        <authorList>
            <person name="Park S.C."/>
            <person name="Choe H.N."/>
            <person name="Baik K.S."/>
            <person name="Seong C.N."/>
        </authorList>
    </citation>
    <scope>NUCLEOTIDE SEQUENCE [LARGE SCALE GENOMIC DNA]</scope>
    <source>
        <strain evidence="1 2">PSC32</strain>
    </source>
</reference>
<organism evidence="1 2">
    <name type="scientific">Aquimarina gracilis</name>
    <dbReference type="NCBI Taxonomy" id="874422"/>
    <lineage>
        <taxon>Bacteria</taxon>
        <taxon>Pseudomonadati</taxon>
        <taxon>Bacteroidota</taxon>
        <taxon>Flavobacteriia</taxon>
        <taxon>Flavobacteriales</taxon>
        <taxon>Flavobacteriaceae</taxon>
        <taxon>Aquimarina</taxon>
    </lineage>
</organism>
<name>A0ABU5ZUY7_9FLAO</name>
<dbReference type="RefSeq" id="WP_324179096.1">
    <property type="nucleotide sequence ID" value="NZ_BAABAW010000008.1"/>
</dbReference>
<accession>A0ABU5ZUY7</accession>
<keyword evidence="2" id="KW-1185">Reference proteome</keyword>
<protein>
    <submittedName>
        <fullName evidence="1">Uncharacterized protein</fullName>
    </submittedName>
</protein>